<comment type="caution">
    <text evidence="3">The sequence shown here is derived from an EMBL/GenBank/DDBJ whole genome shotgun (WGS) entry which is preliminary data.</text>
</comment>
<dbReference type="AlphaFoldDB" id="A0A814ZUX9"/>
<name>A0A814ZUX9_9BILA</name>
<evidence type="ECO:0000256" key="1">
    <source>
        <dbReference type="SAM" id="MobiDB-lite"/>
    </source>
</evidence>
<organism evidence="3 6">
    <name type="scientific">Didymodactylos carnosus</name>
    <dbReference type="NCBI Taxonomy" id="1234261"/>
    <lineage>
        <taxon>Eukaryota</taxon>
        <taxon>Metazoa</taxon>
        <taxon>Spiralia</taxon>
        <taxon>Gnathifera</taxon>
        <taxon>Rotifera</taxon>
        <taxon>Eurotatoria</taxon>
        <taxon>Bdelloidea</taxon>
        <taxon>Philodinida</taxon>
        <taxon>Philodinidae</taxon>
        <taxon>Didymodactylos</taxon>
    </lineage>
</organism>
<dbReference type="EMBL" id="CAJOBA010008533">
    <property type="protein sequence ID" value="CAF3830631.1"/>
    <property type="molecule type" value="Genomic_DNA"/>
</dbReference>
<reference evidence="3" key="1">
    <citation type="submission" date="2021-02" db="EMBL/GenBank/DDBJ databases">
        <authorList>
            <person name="Nowell W R."/>
        </authorList>
    </citation>
    <scope>NUCLEOTIDE SEQUENCE</scope>
</reference>
<dbReference type="Proteomes" id="UP000677228">
    <property type="component" value="Unassembled WGS sequence"/>
</dbReference>
<evidence type="ECO:0000313" key="2">
    <source>
        <dbReference type="EMBL" id="CAF1065506.1"/>
    </source>
</evidence>
<feature type="region of interest" description="Disordered" evidence="1">
    <location>
        <begin position="1"/>
        <end position="44"/>
    </location>
</feature>
<evidence type="ECO:0000313" key="6">
    <source>
        <dbReference type="Proteomes" id="UP000663829"/>
    </source>
</evidence>
<evidence type="ECO:0000313" key="5">
    <source>
        <dbReference type="EMBL" id="CAF4019310.1"/>
    </source>
</evidence>
<dbReference type="OrthoDB" id="9993561at2759"/>
<accession>A0A814ZUX9</accession>
<dbReference type="Proteomes" id="UP000681722">
    <property type="component" value="Unassembled WGS sequence"/>
</dbReference>
<proteinExistence type="predicted"/>
<dbReference type="EMBL" id="CAJNOQ010010384">
    <property type="protein sequence ID" value="CAF1250328.1"/>
    <property type="molecule type" value="Genomic_DNA"/>
</dbReference>
<gene>
    <name evidence="3" type="ORF">GPM918_LOCUS26102</name>
    <name evidence="2" type="ORF">OVA965_LOCUS17634</name>
    <name evidence="5" type="ORF">SRO942_LOCUS26194</name>
    <name evidence="4" type="ORF">TMI583_LOCUS17647</name>
</gene>
<evidence type="ECO:0000313" key="4">
    <source>
        <dbReference type="EMBL" id="CAF3830631.1"/>
    </source>
</evidence>
<evidence type="ECO:0000313" key="3">
    <source>
        <dbReference type="EMBL" id="CAF1250328.1"/>
    </source>
</evidence>
<dbReference type="Proteomes" id="UP000663829">
    <property type="component" value="Unassembled WGS sequence"/>
</dbReference>
<sequence>MITPPHLNDRSIFSYAPPSYKPSAAEMASRSRNNNNDDDDKKYAGITDCPTEIHCILPDGIKVENHPTRDGETNWGLYATKLFPKHSVIYTRAHGGYIHDKNVDYKLVIDPESK</sequence>
<dbReference type="EMBL" id="CAJOBC010014323">
    <property type="protein sequence ID" value="CAF4019310.1"/>
    <property type="molecule type" value="Genomic_DNA"/>
</dbReference>
<protein>
    <submittedName>
        <fullName evidence="3">Uncharacterized protein</fullName>
    </submittedName>
</protein>
<dbReference type="EMBL" id="CAJNOK010008517">
    <property type="protein sequence ID" value="CAF1065506.1"/>
    <property type="molecule type" value="Genomic_DNA"/>
</dbReference>
<dbReference type="Proteomes" id="UP000682733">
    <property type="component" value="Unassembled WGS sequence"/>
</dbReference>
<keyword evidence="6" id="KW-1185">Reference proteome</keyword>